<evidence type="ECO:0000313" key="2">
    <source>
        <dbReference type="Proteomes" id="UP000322791"/>
    </source>
</evidence>
<dbReference type="Proteomes" id="UP000322791">
    <property type="component" value="Unassembled WGS sequence"/>
</dbReference>
<evidence type="ECO:0000313" key="1">
    <source>
        <dbReference type="EMBL" id="TYZ14176.1"/>
    </source>
</evidence>
<organism evidence="1 2">
    <name type="scientific">Hymenobacter lutimineralis</name>
    <dbReference type="NCBI Taxonomy" id="2606448"/>
    <lineage>
        <taxon>Bacteria</taxon>
        <taxon>Pseudomonadati</taxon>
        <taxon>Bacteroidota</taxon>
        <taxon>Cytophagia</taxon>
        <taxon>Cytophagales</taxon>
        <taxon>Hymenobacteraceae</taxon>
        <taxon>Hymenobacter</taxon>
    </lineage>
</organism>
<reference evidence="1 2" key="1">
    <citation type="submission" date="2019-08" db="EMBL/GenBank/DDBJ databases">
        <authorList>
            <person name="Seo M.-J."/>
        </authorList>
    </citation>
    <scope>NUCLEOTIDE SEQUENCE [LARGE SCALE GENOMIC DNA]</scope>
    <source>
        <strain evidence="1 2">KIGAM108</strain>
    </source>
</reference>
<accession>A0A5D6VFC5</accession>
<protein>
    <submittedName>
        <fullName evidence="1">Uncharacterized protein</fullName>
    </submittedName>
</protein>
<gene>
    <name evidence="1" type="ORF">FY528_00120</name>
</gene>
<dbReference type="AlphaFoldDB" id="A0A5D6VFC5"/>
<proteinExistence type="predicted"/>
<name>A0A5D6VFC5_9BACT</name>
<dbReference type="EMBL" id="VTHL01000001">
    <property type="protein sequence ID" value="TYZ14176.1"/>
    <property type="molecule type" value="Genomic_DNA"/>
</dbReference>
<sequence>MSVPYHTLFLLEADPVFIFEIKRLDVQSADPADVYFWLRFDKATQALELLTFEAMSAADGEQRRQFSQGQLRFSAAGGTFTPAAGGPALALCPHTPPKLPAALEQALFAFFDKAESPA</sequence>
<keyword evidence="2" id="KW-1185">Reference proteome</keyword>
<comment type="caution">
    <text evidence="1">The sequence shown here is derived from an EMBL/GenBank/DDBJ whole genome shotgun (WGS) entry which is preliminary data.</text>
</comment>
<dbReference type="RefSeq" id="WP_149068961.1">
    <property type="nucleotide sequence ID" value="NZ_VTHL01000001.1"/>
</dbReference>